<dbReference type="AlphaFoldDB" id="A0A8T0RTJ1"/>
<keyword evidence="2" id="KW-1185">Reference proteome</keyword>
<protein>
    <submittedName>
        <fullName evidence="1">Uncharacterized protein</fullName>
    </submittedName>
</protein>
<evidence type="ECO:0000313" key="1">
    <source>
        <dbReference type="EMBL" id="KAG2588744.1"/>
    </source>
</evidence>
<evidence type="ECO:0000313" key="2">
    <source>
        <dbReference type="Proteomes" id="UP000823388"/>
    </source>
</evidence>
<sequence>MSRSSTHLGGRERNRRVSWIGGFSCRRTGAETSCAARLMLWVPAGARAAGGRVCAPAPPKRHKEPWKKKLLAVDGVTLCTTTPRCSCRSRPRLLLLLDGSVLLWDVELAEGADDLRRGRGGGIAEAKEKRKDGIAMSMVPAGSGDRRYSLGYSRMRVLMRASQVSLFCPHALAGWLAMGH</sequence>
<proteinExistence type="predicted"/>
<comment type="caution">
    <text evidence="1">The sequence shown here is derived from an EMBL/GenBank/DDBJ whole genome shotgun (WGS) entry which is preliminary data.</text>
</comment>
<reference evidence="1 2" key="1">
    <citation type="submission" date="2020-05" db="EMBL/GenBank/DDBJ databases">
        <title>WGS assembly of Panicum virgatum.</title>
        <authorList>
            <person name="Lovell J.T."/>
            <person name="Jenkins J."/>
            <person name="Shu S."/>
            <person name="Juenger T.E."/>
            <person name="Schmutz J."/>
        </authorList>
    </citation>
    <scope>NUCLEOTIDE SEQUENCE [LARGE SCALE GENOMIC DNA]</scope>
    <source>
        <strain evidence="2">cv. AP13</strain>
    </source>
</reference>
<dbReference type="EMBL" id="CM029046">
    <property type="protein sequence ID" value="KAG2588744.1"/>
    <property type="molecule type" value="Genomic_DNA"/>
</dbReference>
<name>A0A8T0RTJ1_PANVG</name>
<gene>
    <name evidence="1" type="ORF">PVAP13_5NG232643</name>
</gene>
<accession>A0A8T0RTJ1</accession>
<organism evidence="1 2">
    <name type="scientific">Panicum virgatum</name>
    <name type="common">Blackwell switchgrass</name>
    <dbReference type="NCBI Taxonomy" id="38727"/>
    <lineage>
        <taxon>Eukaryota</taxon>
        <taxon>Viridiplantae</taxon>
        <taxon>Streptophyta</taxon>
        <taxon>Embryophyta</taxon>
        <taxon>Tracheophyta</taxon>
        <taxon>Spermatophyta</taxon>
        <taxon>Magnoliopsida</taxon>
        <taxon>Liliopsida</taxon>
        <taxon>Poales</taxon>
        <taxon>Poaceae</taxon>
        <taxon>PACMAD clade</taxon>
        <taxon>Panicoideae</taxon>
        <taxon>Panicodae</taxon>
        <taxon>Paniceae</taxon>
        <taxon>Panicinae</taxon>
        <taxon>Panicum</taxon>
        <taxon>Panicum sect. Hiantes</taxon>
    </lineage>
</organism>
<dbReference type="Proteomes" id="UP000823388">
    <property type="component" value="Chromosome 5N"/>
</dbReference>